<evidence type="ECO:0000313" key="4">
    <source>
        <dbReference type="Proteomes" id="UP000250242"/>
    </source>
</evidence>
<protein>
    <submittedName>
        <fullName evidence="3">Transposase</fullName>
    </submittedName>
</protein>
<dbReference type="InterPro" id="IPR012337">
    <property type="entry name" value="RNaseH-like_sf"/>
</dbReference>
<dbReference type="GO" id="GO:0003677">
    <property type="term" value="F:DNA binding"/>
    <property type="evidence" value="ECO:0007669"/>
    <property type="project" value="InterPro"/>
</dbReference>
<dbReference type="Pfam" id="PF01609">
    <property type="entry name" value="DDE_Tnp_1"/>
    <property type="match status" value="1"/>
</dbReference>
<dbReference type="InterPro" id="IPR047654">
    <property type="entry name" value="IS1634_transpos"/>
</dbReference>
<evidence type="ECO:0000313" key="2">
    <source>
        <dbReference type="EMBL" id="SPY07199.1"/>
    </source>
</evidence>
<sequence>MFVREKKNKSGSVSIQIVSKESGTYKVVKSVGYATERPEIERLKVEAKRMLEELKPQLNFNFEAYEEDTKAVEIVSSLQNNQVQAIGPELIFGRIYDAIGFNQVPDEMFRHLVIARLAYPSSKLKTVDCLLRYRGIKLDISAIYRFLDRLANQHQPLVEQIAFEHTKRMQGGQVSVVFYDMTTLHFEAEDEDDLRQAGFSKVGKHTHPQIYVGLLVGANGFPIAYDIFCGKSYEGHTLIPFLERFSQRFNLGKPTVIADSGLLSKRNIEALKAQGYHYIIGARLKTESTKVKQQILTKAWEDEVARSFVKGDDERLVVHYSSKRAHRDKDNRRKGLERLQQRVQSGQLTKAHLNNRGYNKYLKMQGEVHIEIDMEKYEQDAAWDGLKGYVTNTTLSHEELLAHYSQLWQIEKAFRMSKTDLRIRPIYHRLEHRIHAHICIVFSAYSIYKTLEWALREKQSTLSLEQARELTHTMYQVQMELPGSKQLQNVLLGMDEKQQELLNICKTCFLVSQ</sequence>
<dbReference type="InterPro" id="IPR002559">
    <property type="entry name" value="Transposase_11"/>
</dbReference>
<dbReference type="AlphaFoldDB" id="A0A2X1WLQ4"/>
<dbReference type="Proteomes" id="UP000250242">
    <property type="component" value="Unassembled WGS sequence"/>
</dbReference>
<reference evidence="3 4" key="1">
    <citation type="submission" date="2018-06" db="EMBL/GenBank/DDBJ databases">
        <authorList>
            <consortium name="Pathogen Informatics"/>
            <person name="Doyle S."/>
        </authorList>
    </citation>
    <scope>NUCLEOTIDE SEQUENCE [LARGE SCALE GENOMIC DNA]</scope>
    <source>
        <strain evidence="3 4">NCTC11009</strain>
    </source>
</reference>
<dbReference type="EMBL" id="UATH01000011">
    <property type="protein sequence ID" value="SPY31722.1"/>
    <property type="molecule type" value="Genomic_DNA"/>
</dbReference>
<proteinExistence type="predicted"/>
<dbReference type="PANTHER" id="PTHR34614">
    <property type="match status" value="1"/>
</dbReference>
<evidence type="ECO:0000313" key="3">
    <source>
        <dbReference type="EMBL" id="SPY31722.1"/>
    </source>
</evidence>
<dbReference type="EMBL" id="UATH01000001">
    <property type="protein sequence ID" value="SPY07199.1"/>
    <property type="molecule type" value="Genomic_DNA"/>
</dbReference>
<dbReference type="SUPFAM" id="SSF53098">
    <property type="entry name" value="Ribonuclease H-like"/>
    <property type="match status" value="1"/>
</dbReference>
<organism evidence="3 4">
    <name type="scientific">Oligella urethralis</name>
    <dbReference type="NCBI Taxonomy" id="90245"/>
    <lineage>
        <taxon>Bacteria</taxon>
        <taxon>Pseudomonadati</taxon>
        <taxon>Pseudomonadota</taxon>
        <taxon>Betaproteobacteria</taxon>
        <taxon>Burkholderiales</taxon>
        <taxon>Alcaligenaceae</taxon>
        <taxon>Oligella</taxon>
    </lineage>
</organism>
<evidence type="ECO:0000259" key="1">
    <source>
        <dbReference type="Pfam" id="PF01609"/>
    </source>
</evidence>
<dbReference type="GO" id="GO:0004803">
    <property type="term" value="F:transposase activity"/>
    <property type="evidence" value="ECO:0007669"/>
    <property type="project" value="InterPro"/>
</dbReference>
<dbReference type="PANTHER" id="PTHR34614:SF2">
    <property type="entry name" value="TRANSPOSASE IS4-LIKE DOMAIN-CONTAINING PROTEIN"/>
    <property type="match status" value="1"/>
</dbReference>
<dbReference type="GO" id="GO:0006313">
    <property type="term" value="P:DNA transposition"/>
    <property type="evidence" value="ECO:0007669"/>
    <property type="project" value="InterPro"/>
</dbReference>
<accession>A0A2X1WLQ4</accession>
<gene>
    <name evidence="2" type="ORF">NCTC11009_00392</name>
    <name evidence="3" type="ORF">NCTC11009_02703</name>
</gene>
<dbReference type="RefSeq" id="WP_113062219.1">
    <property type="nucleotide sequence ID" value="NZ_UATH01000001.1"/>
</dbReference>
<name>A0A2X1WLQ4_9BURK</name>
<feature type="domain" description="Transposase IS4-like" evidence="1">
    <location>
        <begin position="176"/>
        <end position="446"/>
    </location>
</feature>
<dbReference type="NCBIfam" id="NF033559">
    <property type="entry name" value="transpos_IS1634"/>
    <property type="match status" value="2"/>
</dbReference>